<dbReference type="Proteomes" id="UP000326877">
    <property type="component" value="Unassembled WGS sequence"/>
</dbReference>
<proteinExistence type="predicted"/>
<dbReference type="EMBL" id="ML735235">
    <property type="protein sequence ID" value="KAE8392646.1"/>
    <property type="molecule type" value="Genomic_DNA"/>
</dbReference>
<sequence>MRMLRYMPSKLNVVLFLKSFCLTSLREAFSCVLDVKLLRSDDTETHNSCIPCQLVLTILLLVATKRSVPSLSLPWSVYVCFHGSGVSKNVGCLGS</sequence>
<organism evidence="1">
    <name type="scientific">Petromyces alliaceus</name>
    <name type="common">Aspergillus alliaceus</name>
    <dbReference type="NCBI Taxonomy" id="209559"/>
    <lineage>
        <taxon>Eukaryota</taxon>
        <taxon>Fungi</taxon>
        <taxon>Dikarya</taxon>
        <taxon>Ascomycota</taxon>
        <taxon>Pezizomycotina</taxon>
        <taxon>Eurotiomycetes</taxon>
        <taxon>Eurotiomycetidae</taxon>
        <taxon>Eurotiales</taxon>
        <taxon>Aspergillaceae</taxon>
        <taxon>Aspergillus</taxon>
        <taxon>Aspergillus subgen. Circumdati</taxon>
    </lineage>
</organism>
<dbReference type="AlphaFoldDB" id="A0A5N7CEQ7"/>
<evidence type="ECO:0000313" key="1">
    <source>
        <dbReference type="EMBL" id="KAE8392646.1"/>
    </source>
</evidence>
<accession>A0A5N7CEQ7</accession>
<name>A0A5N7CEQ7_PETAA</name>
<reference evidence="1" key="1">
    <citation type="submission" date="2019-04" db="EMBL/GenBank/DDBJ databases">
        <title>Friends and foes A comparative genomics studyof 23 Aspergillus species from section Flavi.</title>
        <authorList>
            <consortium name="DOE Joint Genome Institute"/>
            <person name="Kjaerbolling I."/>
            <person name="Vesth T."/>
            <person name="Frisvad J.C."/>
            <person name="Nybo J.L."/>
            <person name="Theobald S."/>
            <person name="Kildgaard S."/>
            <person name="Isbrandt T."/>
            <person name="Kuo A."/>
            <person name="Sato A."/>
            <person name="Lyhne E.K."/>
            <person name="Kogle M.E."/>
            <person name="Wiebenga A."/>
            <person name="Kun R.S."/>
            <person name="Lubbers R.J."/>
            <person name="Makela M.R."/>
            <person name="Barry K."/>
            <person name="Chovatia M."/>
            <person name="Clum A."/>
            <person name="Daum C."/>
            <person name="Haridas S."/>
            <person name="He G."/>
            <person name="LaButti K."/>
            <person name="Lipzen A."/>
            <person name="Mondo S."/>
            <person name="Riley R."/>
            <person name="Salamov A."/>
            <person name="Simmons B.A."/>
            <person name="Magnuson J.K."/>
            <person name="Henrissat B."/>
            <person name="Mortensen U.H."/>
            <person name="Larsen T.O."/>
            <person name="Devries R.P."/>
            <person name="Grigoriev I.V."/>
            <person name="Machida M."/>
            <person name="Baker S.E."/>
            <person name="Andersen M.R."/>
        </authorList>
    </citation>
    <scope>NUCLEOTIDE SEQUENCE [LARGE SCALE GENOMIC DNA]</scope>
    <source>
        <strain evidence="1">IBT 14317</strain>
    </source>
</reference>
<dbReference type="OrthoDB" id="10607664at2759"/>
<gene>
    <name evidence="1" type="ORF">BDV23DRAFT_52659</name>
</gene>
<protein>
    <submittedName>
        <fullName evidence="1">Uncharacterized protein</fullName>
    </submittedName>
</protein>